<comment type="caution">
    <text evidence="2">The sequence shown here is derived from an EMBL/GenBank/DDBJ whole genome shotgun (WGS) entry which is preliminary data.</text>
</comment>
<proteinExistence type="predicted"/>
<keyword evidence="3" id="KW-1185">Reference proteome</keyword>
<accession>A0AA40EU49</accession>
<reference evidence="2" key="1">
    <citation type="submission" date="2023-06" db="EMBL/GenBank/DDBJ databases">
        <title>Genome-scale phylogeny and comparative genomics of the fungal order Sordariales.</title>
        <authorList>
            <consortium name="Lawrence Berkeley National Laboratory"/>
            <person name="Hensen N."/>
            <person name="Bonometti L."/>
            <person name="Westerberg I."/>
            <person name="Brannstrom I.O."/>
            <person name="Guillou S."/>
            <person name="Cros-Aarteil S."/>
            <person name="Calhoun S."/>
            <person name="Haridas S."/>
            <person name="Kuo A."/>
            <person name="Mondo S."/>
            <person name="Pangilinan J."/>
            <person name="Riley R."/>
            <person name="LaButti K."/>
            <person name="Andreopoulos B."/>
            <person name="Lipzen A."/>
            <person name="Chen C."/>
            <person name="Yanf M."/>
            <person name="Daum C."/>
            <person name="Ng V."/>
            <person name="Clum A."/>
            <person name="Steindorff A."/>
            <person name="Ohm R."/>
            <person name="Martin F."/>
            <person name="Silar P."/>
            <person name="Natvig D."/>
            <person name="Lalanne C."/>
            <person name="Gautier V."/>
            <person name="Ament-velasquez S.L."/>
            <person name="Kruys A."/>
            <person name="Hutchinson M.I."/>
            <person name="Powell A.J."/>
            <person name="Barry K."/>
            <person name="Miller A.N."/>
            <person name="Grigoriev I.V."/>
            <person name="Debuchy R."/>
            <person name="Gladieux P."/>
            <person name="Thoren M.H."/>
            <person name="Johannesson H."/>
        </authorList>
    </citation>
    <scope>NUCLEOTIDE SEQUENCE</scope>
    <source>
        <strain evidence="2">SMH3187-1</strain>
    </source>
</reference>
<dbReference type="AlphaFoldDB" id="A0AA40EU49"/>
<dbReference type="Proteomes" id="UP001172155">
    <property type="component" value="Unassembled WGS sequence"/>
</dbReference>
<dbReference type="EMBL" id="JAUKUD010000004">
    <property type="protein sequence ID" value="KAK0745490.1"/>
    <property type="molecule type" value="Genomic_DNA"/>
</dbReference>
<evidence type="ECO:0000256" key="1">
    <source>
        <dbReference type="SAM" id="MobiDB-lite"/>
    </source>
</evidence>
<gene>
    <name evidence="2" type="ORF">B0T18DRAFT_428639</name>
</gene>
<organism evidence="2 3">
    <name type="scientific">Schizothecium vesticola</name>
    <dbReference type="NCBI Taxonomy" id="314040"/>
    <lineage>
        <taxon>Eukaryota</taxon>
        <taxon>Fungi</taxon>
        <taxon>Dikarya</taxon>
        <taxon>Ascomycota</taxon>
        <taxon>Pezizomycotina</taxon>
        <taxon>Sordariomycetes</taxon>
        <taxon>Sordariomycetidae</taxon>
        <taxon>Sordariales</taxon>
        <taxon>Schizotheciaceae</taxon>
        <taxon>Schizothecium</taxon>
    </lineage>
</organism>
<sequence>MTISDEDADAQMPKTLAGMIPHPPPAPTLVMTPAPQPPPDLSDPDVFKAACKEDRAICRARTLQFSEAPLYAEAGPESAVIDWYDIPNTGWTCRIPGCKKYGKSHSGGANLLKHFKSTVHVKLGRNPRPPPIDLSTPYTFTFVAPPPVIRKEGVISWDDLWAQKVAWKEKKEKKKKEEEKKKGEEEEREGEREMEMERDREREKEKEREKEMEKKMDGDVVMSDDIGANVPYWRKTGEVLDSEAGSDDIIMEEADTIGAYMPYWKITGEVRDSEEESIFLSEDDLEA</sequence>
<evidence type="ECO:0000313" key="3">
    <source>
        <dbReference type="Proteomes" id="UP001172155"/>
    </source>
</evidence>
<name>A0AA40EU49_9PEZI</name>
<protein>
    <submittedName>
        <fullName evidence="2">Uncharacterized protein</fullName>
    </submittedName>
</protein>
<feature type="region of interest" description="Disordered" evidence="1">
    <location>
        <begin position="171"/>
        <end position="217"/>
    </location>
</feature>
<evidence type="ECO:0000313" key="2">
    <source>
        <dbReference type="EMBL" id="KAK0745490.1"/>
    </source>
</evidence>